<dbReference type="AlphaFoldDB" id="A0A2S8FJL0"/>
<protein>
    <submittedName>
        <fullName evidence="1">Uncharacterized protein</fullName>
    </submittedName>
</protein>
<dbReference type="OrthoDB" id="9921842at2"/>
<name>A0A2S8FJL0_9BACT</name>
<accession>A0A2S8FJL0</accession>
<dbReference type="RefSeq" id="WP_105331242.1">
    <property type="nucleotide sequence ID" value="NZ_PUHY01000012.1"/>
</dbReference>
<comment type="caution">
    <text evidence="1">The sequence shown here is derived from an EMBL/GenBank/DDBJ whole genome shotgun (WGS) entry which is preliminary data.</text>
</comment>
<dbReference type="EMBL" id="PUHY01000012">
    <property type="protein sequence ID" value="PQO32230.1"/>
    <property type="molecule type" value="Genomic_DNA"/>
</dbReference>
<evidence type="ECO:0000313" key="2">
    <source>
        <dbReference type="Proteomes" id="UP000238322"/>
    </source>
</evidence>
<reference evidence="1 2" key="1">
    <citation type="submission" date="2018-02" db="EMBL/GenBank/DDBJ databases">
        <title>Comparative genomes isolates from brazilian mangrove.</title>
        <authorList>
            <person name="Araujo J.E."/>
            <person name="Taketani R.G."/>
            <person name="Silva M.C.P."/>
            <person name="Loureco M.V."/>
            <person name="Andreote F.D."/>
        </authorList>
    </citation>
    <scope>NUCLEOTIDE SEQUENCE [LARGE SCALE GENOMIC DNA]</scope>
    <source>
        <strain evidence="1 2">Hex-1 MGV</strain>
    </source>
</reference>
<gene>
    <name evidence="1" type="ORF">C5Y83_18535</name>
</gene>
<sequence>MAYSTSVAVVPPNQIERIREDPNAILTPNKINPVSHLLAYWIETQPLGSLLSKAIDGGQPLHADFWHPLRPPMFHGETEVASLALDLTEAWEEIEEDIPSDDWLRHEINYLLEAMRYAVDTNACLVTALGFPGGRDQRSRVRIPWLPPVKPVITQSIWQKWLARLVR</sequence>
<dbReference type="Proteomes" id="UP000238322">
    <property type="component" value="Unassembled WGS sequence"/>
</dbReference>
<organism evidence="1 2">
    <name type="scientific">Blastopirellula marina</name>
    <dbReference type="NCBI Taxonomy" id="124"/>
    <lineage>
        <taxon>Bacteria</taxon>
        <taxon>Pseudomonadati</taxon>
        <taxon>Planctomycetota</taxon>
        <taxon>Planctomycetia</taxon>
        <taxon>Pirellulales</taxon>
        <taxon>Pirellulaceae</taxon>
        <taxon>Blastopirellula</taxon>
    </lineage>
</organism>
<evidence type="ECO:0000313" key="1">
    <source>
        <dbReference type="EMBL" id="PQO32230.1"/>
    </source>
</evidence>
<proteinExistence type="predicted"/>